<dbReference type="SMART" id="SM00364">
    <property type="entry name" value="LRR_BAC"/>
    <property type="match status" value="7"/>
</dbReference>
<dbReference type="PRINTS" id="PR00019">
    <property type="entry name" value="LEURICHRPT"/>
</dbReference>
<dbReference type="PANTHER" id="PTHR45712">
    <property type="entry name" value="AGAP008170-PA"/>
    <property type="match status" value="1"/>
</dbReference>
<dbReference type="Gene3D" id="3.80.10.10">
    <property type="entry name" value="Ribonuclease Inhibitor"/>
    <property type="match status" value="3"/>
</dbReference>
<sequence>MQSIDERIDYQHAHCSHTCPKNCICEQATSMQCFRVQSIPPVTSNNVKKIHLGYSHLKELKVRDFSGLPGLEEVVLSSGGIEQIDASVFRSHVLLKTLDLQKNKLRQLPRGLPSGLEILHLGHNRIHSLQESPLEGLKKLRVLNLQNNQISTLRANTLTLLQKLECLYLDGNKIESIHGAPRLPFLNMLSMGSNRISSISSTFFSSLQLLKTLDLSSNRLTKVPHDLPQSLVHLNLDRNQIRSLRNRDMSQLHNLISLSVSSNRLVSVDGGLRLPNLSVCELAGNQLRMLPVRLTSKLEKLDCRQNHIQEVTFQQLGGMKLLKHLFLENNSIQIFEANALRNCIQLTNLALEQNLLSAVPHGLPETLVRLDLKGNNITLIHERELKPLKRLQVLNLRNNKLSTLPALNLPKLKLLYLDGNPWQCSCELLKVKKALLAKDVEIRPDFCSEPVHESLDEWRAYVLAQDICEKQTRDLLLESQTEHTDNDEYDYDFSCRVNVITDPRSAVRMTRKRVSRPIRELHVTQQRVQSGKVGRMKKWQPARCGVGSDQNDSIVDRPLLTPTQSILI</sequence>
<keyword evidence="4" id="KW-1185">Reference proteome</keyword>
<dbReference type="EMBL" id="JAYMGO010000020">
    <property type="protein sequence ID" value="KAL1254016.1"/>
    <property type="molecule type" value="Genomic_DNA"/>
</dbReference>
<dbReference type="Pfam" id="PF13855">
    <property type="entry name" value="LRR_8"/>
    <property type="match status" value="4"/>
</dbReference>
<keyword evidence="1" id="KW-0433">Leucine-rich repeat</keyword>
<dbReference type="InterPro" id="IPR003591">
    <property type="entry name" value="Leu-rich_rpt_typical-subtyp"/>
</dbReference>
<dbReference type="PROSITE" id="PS51450">
    <property type="entry name" value="LRR"/>
    <property type="match status" value="4"/>
</dbReference>
<protein>
    <recommendedName>
        <fullName evidence="5">Nephrocan</fullName>
    </recommendedName>
</protein>
<proteinExistence type="predicted"/>
<dbReference type="InterPro" id="IPR001611">
    <property type="entry name" value="Leu-rich_rpt"/>
</dbReference>
<keyword evidence="2" id="KW-0677">Repeat</keyword>
<dbReference type="Proteomes" id="UP001558613">
    <property type="component" value="Unassembled WGS sequence"/>
</dbReference>
<reference evidence="3 4" key="1">
    <citation type="submission" date="2023-09" db="EMBL/GenBank/DDBJ databases">
        <authorList>
            <person name="Wang M."/>
        </authorList>
    </citation>
    <scope>NUCLEOTIDE SEQUENCE [LARGE SCALE GENOMIC DNA]</scope>
    <source>
        <strain evidence="3">GT-2023</strain>
        <tissue evidence="3">Liver</tissue>
    </source>
</reference>
<name>A0ABR3LM92_9TELE</name>
<accession>A0ABR3LM92</accession>
<dbReference type="SUPFAM" id="SSF52058">
    <property type="entry name" value="L domain-like"/>
    <property type="match status" value="1"/>
</dbReference>
<dbReference type="PANTHER" id="PTHR45712:SF1">
    <property type="entry name" value="NEPHROCAN"/>
    <property type="match status" value="1"/>
</dbReference>
<comment type="caution">
    <text evidence="3">The sequence shown here is derived from an EMBL/GenBank/DDBJ whole genome shotgun (WGS) entry which is preliminary data.</text>
</comment>
<dbReference type="Pfam" id="PF13306">
    <property type="entry name" value="LRR_5"/>
    <property type="match status" value="1"/>
</dbReference>
<dbReference type="InterPro" id="IPR050333">
    <property type="entry name" value="SLRP"/>
</dbReference>
<dbReference type="InterPro" id="IPR026906">
    <property type="entry name" value="LRR_5"/>
</dbReference>
<dbReference type="SMART" id="SM00365">
    <property type="entry name" value="LRR_SD22"/>
    <property type="match status" value="7"/>
</dbReference>
<organism evidence="3 4">
    <name type="scientific">Cirrhinus molitorella</name>
    <name type="common">mud carp</name>
    <dbReference type="NCBI Taxonomy" id="172907"/>
    <lineage>
        <taxon>Eukaryota</taxon>
        <taxon>Metazoa</taxon>
        <taxon>Chordata</taxon>
        <taxon>Craniata</taxon>
        <taxon>Vertebrata</taxon>
        <taxon>Euteleostomi</taxon>
        <taxon>Actinopterygii</taxon>
        <taxon>Neopterygii</taxon>
        <taxon>Teleostei</taxon>
        <taxon>Ostariophysi</taxon>
        <taxon>Cypriniformes</taxon>
        <taxon>Cyprinidae</taxon>
        <taxon>Labeoninae</taxon>
        <taxon>Labeonini</taxon>
        <taxon>Cirrhinus</taxon>
    </lineage>
</organism>
<evidence type="ECO:0000256" key="1">
    <source>
        <dbReference type="ARBA" id="ARBA00022614"/>
    </source>
</evidence>
<evidence type="ECO:0008006" key="5">
    <source>
        <dbReference type="Google" id="ProtNLM"/>
    </source>
</evidence>
<evidence type="ECO:0000313" key="4">
    <source>
        <dbReference type="Proteomes" id="UP001558613"/>
    </source>
</evidence>
<evidence type="ECO:0000256" key="2">
    <source>
        <dbReference type="ARBA" id="ARBA00022737"/>
    </source>
</evidence>
<dbReference type="SMART" id="SM00369">
    <property type="entry name" value="LRR_TYP"/>
    <property type="match status" value="12"/>
</dbReference>
<dbReference type="InterPro" id="IPR032675">
    <property type="entry name" value="LRR_dom_sf"/>
</dbReference>
<gene>
    <name evidence="3" type="ORF">QQF64_016245</name>
</gene>
<evidence type="ECO:0000313" key="3">
    <source>
        <dbReference type="EMBL" id="KAL1254016.1"/>
    </source>
</evidence>